<keyword evidence="5 9" id="KW-0963">Cytoplasm</keyword>
<comment type="subcellular location">
    <subcellularLocation>
        <location evidence="2 9 11">Cytoplasm</location>
    </subcellularLocation>
</comment>
<feature type="active site" description="Proton donor" evidence="9">
    <location>
        <position position="130"/>
    </location>
</feature>
<dbReference type="GO" id="GO:0003949">
    <property type="term" value="F:1-(5-phosphoribosyl)-5-[(5-phosphoribosylamino)methylideneamino]imidazole-4-carboxamide isomerase activity"/>
    <property type="evidence" value="ECO:0007669"/>
    <property type="project" value="UniProtKB-EC"/>
</dbReference>
<dbReference type="PANTHER" id="PTHR43090">
    <property type="entry name" value="1-(5-PHOSPHORIBOSYL)-5-[(5-PHOSPHORIBOSYLAMINO)METHYLIDENEAMINO] IMIDAZOLE-4-CARBOXAMIDE ISOMERASE"/>
    <property type="match status" value="1"/>
</dbReference>
<accession>A0ABW5SFV0</accession>
<evidence type="ECO:0000256" key="2">
    <source>
        <dbReference type="ARBA" id="ARBA00004496"/>
    </source>
</evidence>
<organism evidence="12 13">
    <name type="scientific">Mesonia sediminis</name>
    <dbReference type="NCBI Taxonomy" id="1703946"/>
    <lineage>
        <taxon>Bacteria</taxon>
        <taxon>Pseudomonadati</taxon>
        <taxon>Bacteroidota</taxon>
        <taxon>Flavobacteriia</taxon>
        <taxon>Flavobacteriales</taxon>
        <taxon>Flavobacteriaceae</taxon>
        <taxon>Mesonia</taxon>
    </lineage>
</organism>
<comment type="similarity">
    <text evidence="4 9 10">Belongs to the HisA/HisF family.</text>
</comment>
<dbReference type="InterPro" id="IPR044524">
    <property type="entry name" value="Isoase_HisA-like"/>
</dbReference>
<feature type="active site" description="Proton acceptor" evidence="9">
    <location>
        <position position="8"/>
    </location>
</feature>
<dbReference type="EMBL" id="JBHULZ010000026">
    <property type="protein sequence ID" value="MFD2697475.1"/>
    <property type="molecule type" value="Genomic_DNA"/>
</dbReference>
<evidence type="ECO:0000256" key="10">
    <source>
        <dbReference type="RuleBase" id="RU003657"/>
    </source>
</evidence>
<evidence type="ECO:0000256" key="11">
    <source>
        <dbReference type="RuleBase" id="RU003658"/>
    </source>
</evidence>
<dbReference type="RefSeq" id="WP_379045419.1">
    <property type="nucleotide sequence ID" value="NZ_JBHULZ010000026.1"/>
</dbReference>
<dbReference type="InterPro" id="IPR023016">
    <property type="entry name" value="HisA/PriA"/>
</dbReference>
<dbReference type="NCBIfam" id="TIGR00007">
    <property type="entry name" value="1-(5-phosphoribosyl)-5-[(5-phosphoribosylamino)methylideneamino]imidazole-4-carboxamide isomerase"/>
    <property type="match status" value="1"/>
</dbReference>
<evidence type="ECO:0000256" key="9">
    <source>
        <dbReference type="HAMAP-Rule" id="MF_01014"/>
    </source>
</evidence>
<dbReference type="InterPro" id="IPR006062">
    <property type="entry name" value="His_biosynth"/>
</dbReference>
<reference evidence="13" key="1">
    <citation type="journal article" date="2019" name="Int. J. Syst. Evol. Microbiol.">
        <title>The Global Catalogue of Microorganisms (GCM) 10K type strain sequencing project: providing services to taxonomists for standard genome sequencing and annotation.</title>
        <authorList>
            <consortium name="The Broad Institute Genomics Platform"/>
            <consortium name="The Broad Institute Genome Sequencing Center for Infectious Disease"/>
            <person name="Wu L."/>
            <person name="Ma J."/>
        </authorList>
    </citation>
    <scope>NUCLEOTIDE SEQUENCE [LARGE SCALE GENOMIC DNA]</scope>
    <source>
        <strain evidence="13">KCTC 42255</strain>
    </source>
</reference>
<dbReference type="PANTHER" id="PTHR43090:SF2">
    <property type="entry name" value="1-(5-PHOSPHORIBOSYL)-5-[(5-PHOSPHORIBOSYLAMINO)METHYLIDENEAMINO] IMIDAZOLE-4-CARBOXAMIDE ISOMERASE"/>
    <property type="match status" value="1"/>
</dbReference>
<protein>
    <recommendedName>
        <fullName evidence="9 11">1-(5-phosphoribosyl)-5-[(5-phosphoribosylamino)methylideneamino] imidazole-4-carboxamide isomerase</fullName>
        <ecNumber evidence="9 11">5.3.1.16</ecNumber>
    </recommendedName>
    <alternativeName>
        <fullName evidence="9">Phosphoribosylformimino-5-aminoimidazole carboxamide ribotide isomerase</fullName>
    </alternativeName>
</protein>
<evidence type="ECO:0000256" key="6">
    <source>
        <dbReference type="ARBA" id="ARBA00022605"/>
    </source>
</evidence>
<dbReference type="Proteomes" id="UP001597357">
    <property type="component" value="Unassembled WGS sequence"/>
</dbReference>
<comment type="pathway">
    <text evidence="3 9 11">Amino-acid biosynthesis; L-histidine biosynthesis; L-histidine from 5-phospho-alpha-D-ribose 1-diphosphate: step 4/9.</text>
</comment>
<evidence type="ECO:0000256" key="4">
    <source>
        <dbReference type="ARBA" id="ARBA00009667"/>
    </source>
</evidence>
<dbReference type="HAMAP" id="MF_01014">
    <property type="entry name" value="HisA"/>
    <property type="match status" value="1"/>
</dbReference>
<evidence type="ECO:0000256" key="3">
    <source>
        <dbReference type="ARBA" id="ARBA00005133"/>
    </source>
</evidence>
<evidence type="ECO:0000256" key="8">
    <source>
        <dbReference type="ARBA" id="ARBA00023235"/>
    </source>
</evidence>
<dbReference type="SUPFAM" id="SSF51366">
    <property type="entry name" value="Ribulose-phoshate binding barrel"/>
    <property type="match status" value="1"/>
</dbReference>
<evidence type="ECO:0000313" key="12">
    <source>
        <dbReference type="EMBL" id="MFD2697475.1"/>
    </source>
</evidence>
<sequence length="237" mass="25886">MKIIPAIDILNGKCVRLQKGNYSQSTTYSDNPVAVAQSFEDQGFTHLHVVDLDGAKANKIINYKSLEAICKNTQLQVDFGGGIKREEDIQMAFDAGAQQIIAGSIAVKQPEVFLSWLKTYGPERIILGADAKDRKIVSMGWQESSEFDVVDFIKSFKKQGVQHVICTDINKDGMLTGPAFNLYAEILKESSCQLIASGGVHSIEDIKKLKALGCAGVIVGKAIYEGQINLKNLSELC</sequence>
<evidence type="ECO:0000256" key="5">
    <source>
        <dbReference type="ARBA" id="ARBA00022490"/>
    </source>
</evidence>
<dbReference type="EC" id="5.3.1.16" evidence="9 11"/>
<comment type="caution">
    <text evidence="12">The sequence shown here is derived from an EMBL/GenBank/DDBJ whole genome shotgun (WGS) entry which is preliminary data.</text>
</comment>
<evidence type="ECO:0000256" key="1">
    <source>
        <dbReference type="ARBA" id="ARBA00000901"/>
    </source>
</evidence>
<dbReference type="CDD" id="cd04732">
    <property type="entry name" value="HisA"/>
    <property type="match status" value="1"/>
</dbReference>
<dbReference type="InterPro" id="IPR013785">
    <property type="entry name" value="Aldolase_TIM"/>
</dbReference>
<keyword evidence="6 9" id="KW-0028">Amino-acid biosynthesis</keyword>
<proteinExistence type="inferred from homology"/>
<comment type="catalytic activity">
    <reaction evidence="1 9 11">
        <text>1-(5-phospho-beta-D-ribosyl)-5-[(5-phospho-beta-D-ribosylamino)methylideneamino]imidazole-4-carboxamide = 5-[(5-phospho-1-deoxy-D-ribulos-1-ylimino)methylamino]-1-(5-phospho-beta-D-ribosyl)imidazole-4-carboxamide</text>
        <dbReference type="Rhea" id="RHEA:15469"/>
        <dbReference type="ChEBI" id="CHEBI:58435"/>
        <dbReference type="ChEBI" id="CHEBI:58525"/>
        <dbReference type="EC" id="5.3.1.16"/>
    </reaction>
</comment>
<dbReference type="InterPro" id="IPR011060">
    <property type="entry name" value="RibuloseP-bd_barrel"/>
</dbReference>
<keyword evidence="13" id="KW-1185">Reference proteome</keyword>
<dbReference type="Gene3D" id="3.20.20.70">
    <property type="entry name" value="Aldolase class I"/>
    <property type="match status" value="1"/>
</dbReference>
<keyword evidence="8 9" id="KW-0413">Isomerase</keyword>
<evidence type="ECO:0000313" key="13">
    <source>
        <dbReference type="Proteomes" id="UP001597357"/>
    </source>
</evidence>
<name>A0ABW5SFV0_9FLAO</name>
<evidence type="ECO:0000256" key="7">
    <source>
        <dbReference type="ARBA" id="ARBA00023102"/>
    </source>
</evidence>
<keyword evidence="7 9" id="KW-0368">Histidine biosynthesis</keyword>
<dbReference type="Pfam" id="PF00977">
    <property type="entry name" value="His_biosynth"/>
    <property type="match status" value="1"/>
</dbReference>
<dbReference type="InterPro" id="IPR006063">
    <property type="entry name" value="HisA_bact_arch"/>
</dbReference>
<gene>
    <name evidence="9 12" type="primary">hisA</name>
    <name evidence="12" type="ORF">ACFSQ0_05690</name>
</gene>